<organism evidence="1 2">
    <name type="scientific">Theileria orientalis strain Shintoku</name>
    <dbReference type="NCBI Taxonomy" id="869250"/>
    <lineage>
        <taxon>Eukaryota</taxon>
        <taxon>Sar</taxon>
        <taxon>Alveolata</taxon>
        <taxon>Apicomplexa</taxon>
        <taxon>Aconoidasida</taxon>
        <taxon>Piroplasmida</taxon>
        <taxon>Theileriidae</taxon>
        <taxon>Theileria</taxon>
    </lineage>
</organism>
<evidence type="ECO:0000313" key="1">
    <source>
        <dbReference type="EMBL" id="BAM39945.1"/>
    </source>
</evidence>
<sequence length="52" mass="6201">MNSSDLDVDDRIESTGCKKEYDLLQECIDLYNRYRLHILQIHSLLHHQTTII</sequence>
<dbReference type="GeneID" id="20714387"/>
<dbReference type="VEuPathDB" id="PiroplasmaDB:TOT_020000216"/>
<dbReference type="AlphaFoldDB" id="J4D739"/>
<dbReference type="Proteomes" id="UP000003786">
    <property type="component" value="Chromosome 2"/>
</dbReference>
<keyword evidence="2" id="KW-1185">Reference proteome</keyword>
<dbReference type="EMBL" id="AP011947">
    <property type="protein sequence ID" value="BAM39945.1"/>
    <property type="molecule type" value="Genomic_DNA"/>
</dbReference>
<evidence type="ECO:0000313" key="2">
    <source>
        <dbReference type="Proteomes" id="UP000003786"/>
    </source>
</evidence>
<reference evidence="1 2" key="1">
    <citation type="journal article" date="2012" name="MBio">
        <title>Comparative genome analysis of three eukaryotic parasites with differing abilities to transform leukocytes reveals key mediators of Theileria-induced leukocyte transformation.</title>
        <authorList>
            <person name="Hayashida K."/>
            <person name="Hara Y."/>
            <person name="Abe T."/>
            <person name="Yamasaki C."/>
            <person name="Toyoda A."/>
            <person name="Kosuge T."/>
            <person name="Suzuki Y."/>
            <person name="Sato Y."/>
            <person name="Kawashima S."/>
            <person name="Katayama T."/>
            <person name="Wakaguri H."/>
            <person name="Inoue N."/>
            <person name="Homma K."/>
            <person name="Tada-Umezaki M."/>
            <person name="Yagi Y."/>
            <person name="Fujii Y."/>
            <person name="Habara T."/>
            <person name="Kanehisa M."/>
            <person name="Watanabe H."/>
            <person name="Ito K."/>
            <person name="Gojobori T."/>
            <person name="Sugawara H."/>
            <person name="Imanishi T."/>
            <person name="Weir W."/>
            <person name="Gardner M."/>
            <person name="Pain A."/>
            <person name="Shiels B."/>
            <person name="Hattori M."/>
            <person name="Nene V."/>
            <person name="Sugimoto C."/>
        </authorList>
    </citation>
    <scope>NUCLEOTIDE SEQUENCE [LARGE SCALE GENOMIC DNA]</scope>
    <source>
        <strain evidence="1 2">Shintoku</strain>
    </source>
</reference>
<accession>J4D739</accession>
<dbReference type="KEGG" id="tot:TOT_020000216"/>
<dbReference type="OrthoDB" id="5586401at2759"/>
<gene>
    <name evidence="1" type="ORF">TOT_020000216</name>
</gene>
<name>J4D739_THEOR</name>
<protein>
    <submittedName>
        <fullName evidence="1">Uncharacterized protein</fullName>
    </submittedName>
</protein>
<dbReference type="RefSeq" id="XP_009690246.1">
    <property type="nucleotide sequence ID" value="XM_009691951.1"/>
</dbReference>
<proteinExistence type="predicted"/>